<sequence length="162" mass="18982">MSTQYQAGYKLRDLNAFLISVVGDKIAKRMECEMGKVELKLETKHMGHGFDLLYQRYVADFYFDKFPFKEYDPAVLFANVGAWLMDNDSDRFHIEDLDDPDVDVVLEDEKNAEVLISVMFEEPVKVTADPDGPIYWNGQRWKIEEYEIWQAERLSNVVIRNV</sequence>
<evidence type="ECO:0000313" key="1">
    <source>
        <dbReference type="EMBL" id="SIO96562.1"/>
    </source>
</evidence>
<dbReference type="EMBL" id="FSSB01000032">
    <property type="protein sequence ID" value="SIO96562.1"/>
    <property type="molecule type" value="Genomic_DNA"/>
</dbReference>
<accession>A0A1N6MAT2</accession>
<protein>
    <submittedName>
        <fullName evidence="1">p2 phage tail completion protein R (GpR)</fullName>
    </submittedName>
</protein>
<dbReference type="AlphaFoldDB" id="A0A1N6MAT2"/>
<dbReference type="InterPro" id="IPR009678">
    <property type="entry name" value="Phage_tail_completion_R"/>
</dbReference>
<dbReference type="OrthoDB" id="6915188at2"/>
<dbReference type="Proteomes" id="UP000184774">
    <property type="component" value="Unassembled WGS sequence"/>
</dbReference>
<gene>
    <name evidence="1" type="ORF">VSP9026_04365</name>
</gene>
<dbReference type="Pfam" id="PF06891">
    <property type="entry name" value="P2_Phage_GpR"/>
    <property type="match status" value="1"/>
</dbReference>
<organism evidence="1 2">
    <name type="scientific">Vibrio spartinae</name>
    <dbReference type="NCBI Taxonomy" id="1918945"/>
    <lineage>
        <taxon>Bacteria</taxon>
        <taxon>Pseudomonadati</taxon>
        <taxon>Pseudomonadota</taxon>
        <taxon>Gammaproteobacteria</taxon>
        <taxon>Vibrionales</taxon>
        <taxon>Vibrionaceae</taxon>
        <taxon>Vibrio</taxon>
    </lineage>
</organism>
<name>A0A1N6MAT2_9VIBR</name>
<dbReference type="RefSeq" id="WP_074374990.1">
    <property type="nucleotide sequence ID" value="NZ_AP024907.1"/>
</dbReference>
<reference evidence="1 2" key="1">
    <citation type="submission" date="2016-12" db="EMBL/GenBank/DDBJ databases">
        <authorList>
            <person name="Song W.-J."/>
            <person name="Kurnit D.M."/>
        </authorList>
    </citation>
    <scope>NUCLEOTIDE SEQUENCE [LARGE SCALE GENOMIC DNA]</scope>
    <source>
        <strain evidence="1 2">CECT 9026</strain>
    </source>
</reference>
<proteinExistence type="predicted"/>
<evidence type="ECO:0000313" key="2">
    <source>
        <dbReference type="Proteomes" id="UP000184774"/>
    </source>
</evidence>